<evidence type="ECO:0000313" key="1">
    <source>
        <dbReference type="Proteomes" id="UP001652625"/>
    </source>
</evidence>
<protein>
    <submittedName>
        <fullName evidence="2 3">Uncharacterized protein LOC136079700</fullName>
    </submittedName>
</protein>
<dbReference type="RefSeq" id="XP_065651972.1">
    <property type="nucleotide sequence ID" value="XM_065795900.1"/>
</dbReference>
<proteinExistence type="predicted"/>
<evidence type="ECO:0000313" key="2">
    <source>
        <dbReference type="RefSeq" id="XP_065651972.1"/>
    </source>
</evidence>
<gene>
    <name evidence="2 3" type="primary">LOC136079700</name>
</gene>
<organism evidence="1 3">
    <name type="scientific">Hydra vulgaris</name>
    <name type="common">Hydra</name>
    <name type="synonym">Hydra attenuata</name>
    <dbReference type="NCBI Taxonomy" id="6087"/>
    <lineage>
        <taxon>Eukaryota</taxon>
        <taxon>Metazoa</taxon>
        <taxon>Cnidaria</taxon>
        <taxon>Hydrozoa</taxon>
        <taxon>Hydroidolina</taxon>
        <taxon>Anthoathecata</taxon>
        <taxon>Aplanulata</taxon>
        <taxon>Hydridae</taxon>
        <taxon>Hydra</taxon>
    </lineage>
</organism>
<dbReference type="RefSeq" id="XP_065651973.1">
    <property type="nucleotide sequence ID" value="XM_065795901.1"/>
</dbReference>
<keyword evidence="1" id="KW-1185">Reference proteome</keyword>
<name>A0ABM4BS36_HYDVU</name>
<sequence>MEELKEYRYITAEEEEIDVCVSKDTFKVKKLPDFLLPQPLKRSFDSNLSSGSTFKQSNLCSALPETFLPLHSTTEEQSSSYSCVLFIPHTAEPNEKFQKTDIQEKTMIEALGPEKLLKNKFPMEVGKYQHMMFKRCFQRFLKTRSSF</sequence>
<dbReference type="GeneID" id="136079700"/>
<reference evidence="2 3" key="1">
    <citation type="submission" date="2025-05" db="UniProtKB">
        <authorList>
            <consortium name="RefSeq"/>
        </authorList>
    </citation>
    <scope>IDENTIFICATION</scope>
</reference>
<evidence type="ECO:0000313" key="3">
    <source>
        <dbReference type="RefSeq" id="XP_065651973.1"/>
    </source>
</evidence>
<accession>A0ABM4BS36</accession>
<dbReference type="Proteomes" id="UP001652625">
    <property type="component" value="Chromosome 04"/>
</dbReference>